<keyword evidence="2" id="KW-1185">Reference proteome</keyword>
<proteinExistence type="predicted"/>
<accession>A0A0K1EB98</accession>
<dbReference type="KEGG" id="ccro:CMC5_022610"/>
<gene>
    <name evidence="1" type="ORF">CMC5_022610</name>
</gene>
<organism evidence="1 2">
    <name type="scientific">Chondromyces crocatus</name>
    <dbReference type="NCBI Taxonomy" id="52"/>
    <lineage>
        <taxon>Bacteria</taxon>
        <taxon>Pseudomonadati</taxon>
        <taxon>Myxococcota</taxon>
        <taxon>Polyangia</taxon>
        <taxon>Polyangiales</taxon>
        <taxon>Polyangiaceae</taxon>
        <taxon>Chondromyces</taxon>
    </lineage>
</organism>
<dbReference type="EMBL" id="CP012159">
    <property type="protein sequence ID" value="AKT38119.1"/>
    <property type="molecule type" value="Genomic_DNA"/>
</dbReference>
<sequence>MVGACKPPSHLLATVLQRPSVPIPERKLDLGIIPPRPDRAPGGSQFWRDIVNTDESRRESAILEELRRGNLPESHRKMVRLDYKAESRSGHTHSVSLWVMPDYLAVGDDGDAMRVPMSPVTAQLVADRFGCVLPTSKLVDIIYRLAPTKLTPYPMPVGDRMVRMEEFARHSRIIDKQLDKLAVHGLVAGHKKDIVLTNRLDARPHRVAIYGWHHREAKPIQQLSTKHGDWYADYSHGVRLLSSTMLLDDQPIRVQDALTDPELASLLSDEGPLAHTRYRTEDGIGHPPPRPLPATYAAVQESPFDLPFSQGSRRTQANSAP</sequence>
<dbReference type="AlphaFoldDB" id="A0A0K1EB98"/>
<protein>
    <submittedName>
        <fullName evidence="1">Uncharacterized protein</fullName>
    </submittedName>
</protein>
<dbReference type="Proteomes" id="UP000067626">
    <property type="component" value="Chromosome"/>
</dbReference>
<name>A0A0K1EB98_CHOCO</name>
<reference evidence="1 2" key="1">
    <citation type="submission" date="2015-07" db="EMBL/GenBank/DDBJ databases">
        <title>Genome analysis of myxobacterium Chondromyces crocatus Cm c5 reveals a high potential for natural compound synthesis and the genetic basis for the loss of fruiting body formation.</title>
        <authorList>
            <person name="Zaburannyi N."/>
            <person name="Bunk B."/>
            <person name="Maier J."/>
            <person name="Overmann J."/>
            <person name="Mueller R."/>
        </authorList>
    </citation>
    <scope>NUCLEOTIDE SEQUENCE [LARGE SCALE GENOMIC DNA]</scope>
    <source>
        <strain evidence="1 2">Cm c5</strain>
    </source>
</reference>
<evidence type="ECO:0000313" key="2">
    <source>
        <dbReference type="Proteomes" id="UP000067626"/>
    </source>
</evidence>
<evidence type="ECO:0000313" key="1">
    <source>
        <dbReference type="EMBL" id="AKT38119.1"/>
    </source>
</evidence>